<gene>
    <name evidence="2" type="ORF">GUJ93_ZPchr0009g999</name>
</gene>
<name>A0A8J5RG39_ZIZPA</name>
<organism evidence="2 3">
    <name type="scientific">Zizania palustris</name>
    <name type="common">Northern wild rice</name>
    <dbReference type="NCBI Taxonomy" id="103762"/>
    <lineage>
        <taxon>Eukaryota</taxon>
        <taxon>Viridiplantae</taxon>
        <taxon>Streptophyta</taxon>
        <taxon>Embryophyta</taxon>
        <taxon>Tracheophyta</taxon>
        <taxon>Spermatophyta</taxon>
        <taxon>Magnoliopsida</taxon>
        <taxon>Liliopsida</taxon>
        <taxon>Poales</taxon>
        <taxon>Poaceae</taxon>
        <taxon>BOP clade</taxon>
        <taxon>Oryzoideae</taxon>
        <taxon>Oryzeae</taxon>
        <taxon>Zizaniinae</taxon>
        <taxon>Zizania</taxon>
    </lineage>
</organism>
<proteinExistence type="predicted"/>
<dbReference type="EMBL" id="JAAALK010000289">
    <property type="protein sequence ID" value="KAG8048387.1"/>
    <property type="molecule type" value="Genomic_DNA"/>
</dbReference>
<dbReference type="Proteomes" id="UP000729402">
    <property type="component" value="Unassembled WGS sequence"/>
</dbReference>
<reference evidence="2" key="2">
    <citation type="submission" date="2021-02" db="EMBL/GenBank/DDBJ databases">
        <authorList>
            <person name="Kimball J.A."/>
            <person name="Haas M.W."/>
            <person name="Macchietto M."/>
            <person name="Kono T."/>
            <person name="Duquette J."/>
            <person name="Shao M."/>
        </authorList>
    </citation>
    <scope>NUCLEOTIDE SEQUENCE</scope>
    <source>
        <tissue evidence="2">Fresh leaf tissue</tissue>
    </source>
</reference>
<comment type="caution">
    <text evidence="2">The sequence shown here is derived from an EMBL/GenBank/DDBJ whole genome shotgun (WGS) entry which is preliminary data.</text>
</comment>
<accession>A0A8J5RG39</accession>
<reference evidence="2" key="1">
    <citation type="journal article" date="2021" name="bioRxiv">
        <title>Whole Genome Assembly and Annotation of Northern Wild Rice, Zizania palustris L., Supports a Whole Genome Duplication in the Zizania Genus.</title>
        <authorList>
            <person name="Haas M."/>
            <person name="Kono T."/>
            <person name="Macchietto M."/>
            <person name="Millas R."/>
            <person name="McGilp L."/>
            <person name="Shao M."/>
            <person name="Duquette J."/>
            <person name="Hirsch C.N."/>
            <person name="Kimball J."/>
        </authorList>
    </citation>
    <scope>NUCLEOTIDE SEQUENCE</scope>
    <source>
        <tissue evidence="2">Fresh leaf tissue</tissue>
    </source>
</reference>
<protein>
    <submittedName>
        <fullName evidence="2">Uncharacterized protein</fullName>
    </submittedName>
</protein>
<sequence length="94" mass="9888">MDDAALTTNKRAMEQGALIALSPVAEAKAQRGGRKGDAATGQTLAKLLLPPPRVTSTPNTCPVMRKSKQRRDLGPNEGPNLAGDATHTDFPSHT</sequence>
<feature type="region of interest" description="Disordered" evidence="1">
    <location>
        <begin position="49"/>
        <end position="94"/>
    </location>
</feature>
<keyword evidence="3" id="KW-1185">Reference proteome</keyword>
<evidence type="ECO:0000313" key="2">
    <source>
        <dbReference type="EMBL" id="KAG8048387.1"/>
    </source>
</evidence>
<dbReference type="AlphaFoldDB" id="A0A8J5RG39"/>
<evidence type="ECO:0000313" key="3">
    <source>
        <dbReference type="Proteomes" id="UP000729402"/>
    </source>
</evidence>
<evidence type="ECO:0000256" key="1">
    <source>
        <dbReference type="SAM" id="MobiDB-lite"/>
    </source>
</evidence>